<evidence type="ECO:0000256" key="1">
    <source>
        <dbReference type="SAM" id="Phobius"/>
    </source>
</evidence>
<keyword evidence="2" id="KW-0732">Signal</keyword>
<feature type="transmembrane region" description="Helical" evidence="1">
    <location>
        <begin position="102"/>
        <end position="120"/>
    </location>
</feature>
<feature type="signal peptide" evidence="2">
    <location>
        <begin position="1"/>
        <end position="25"/>
    </location>
</feature>
<feature type="transmembrane region" description="Helical" evidence="1">
    <location>
        <begin position="127"/>
        <end position="144"/>
    </location>
</feature>
<comment type="caution">
    <text evidence="3">The sequence shown here is derived from an EMBL/GenBank/DDBJ whole genome shotgun (WGS) entry which is preliminary data.</text>
</comment>
<gene>
    <name evidence="3" type="ORF">ENR64_20610</name>
</gene>
<evidence type="ECO:0000256" key="2">
    <source>
        <dbReference type="SAM" id="SignalP"/>
    </source>
</evidence>
<feature type="chain" id="PRO_5027663224" evidence="2">
    <location>
        <begin position="26"/>
        <end position="216"/>
    </location>
</feature>
<dbReference type="PIRSF" id="PIRSF016919">
    <property type="entry name" value="HupE_UreJ"/>
    <property type="match status" value="1"/>
</dbReference>
<feature type="transmembrane region" description="Helical" evidence="1">
    <location>
        <begin position="46"/>
        <end position="70"/>
    </location>
</feature>
<dbReference type="Pfam" id="PF04955">
    <property type="entry name" value="HupE_UreJ"/>
    <property type="match status" value="1"/>
</dbReference>
<keyword evidence="1" id="KW-0812">Transmembrane</keyword>
<protein>
    <submittedName>
        <fullName evidence="3">HupE/UreJ family protein</fullName>
    </submittedName>
</protein>
<feature type="transmembrane region" description="Helical" evidence="1">
    <location>
        <begin position="77"/>
        <end position="96"/>
    </location>
</feature>
<organism evidence="3">
    <name type="scientific">Oscillatoriales cyanobacterium SpSt-418</name>
    <dbReference type="NCBI Taxonomy" id="2282169"/>
    <lineage>
        <taxon>Bacteria</taxon>
        <taxon>Bacillati</taxon>
        <taxon>Cyanobacteriota</taxon>
        <taxon>Cyanophyceae</taxon>
        <taxon>Oscillatoriophycideae</taxon>
        <taxon>Oscillatoriales</taxon>
    </lineage>
</organism>
<keyword evidence="1" id="KW-0472">Membrane</keyword>
<reference evidence="3" key="1">
    <citation type="journal article" date="2020" name="mSystems">
        <title>Genome- and Community-Level Interaction Insights into Carbon Utilization and Element Cycling Functions of Hydrothermarchaeota in Hydrothermal Sediment.</title>
        <authorList>
            <person name="Zhou Z."/>
            <person name="Liu Y."/>
            <person name="Xu W."/>
            <person name="Pan J."/>
            <person name="Luo Z.H."/>
            <person name="Li M."/>
        </authorList>
    </citation>
    <scope>NUCLEOTIDE SEQUENCE [LARGE SCALE GENOMIC DNA]</scope>
    <source>
        <strain evidence="3">SpSt-418</strain>
    </source>
</reference>
<name>A0A7C3PFS0_9CYAN</name>
<sequence length="216" mass="22192">MQFHSTKSFLLAAATFASGFSLLLAAPALAHHAMGETLPSNFFEGFLSGVAHPIIGVDHFAAVVAVGLLAAGLAQGIMIPIAFVLTSLLGTGIHLMQVDMPLPEFFVAVSVVLFGIFLVVKQRPNAAWIGVLAAIAGIFHGYAYGESILGAEPTPLVAYLTGFALIQTAIAAIAYQVARSLLKPATETSLTSNSVRSVGFVICGVGLTVLAAALGA</sequence>
<feature type="transmembrane region" description="Helical" evidence="1">
    <location>
        <begin position="156"/>
        <end position="177"/>
    </location>
</feature>
<keyword evidence="1" id="KW-1133">Transmembrane helix</keyword>
<dbReference type="InterPro" id="IPR007038">
    <property type="entry name" value="HupE_UreJ"/>
</dbReference>
<dbReference type="AlphaFoldDB" id="A0A7C3PFS0"/>
<proteinExistence type="predicted"/>
<accession>A0A7C3PFS0</accession>
<feature type="transmembrane region" description="Helical" evidence="1">
    <location>
        <begin position="198"/>
        <end position="215"/>
    </location>
</feature>
<dbReference type="EMBL" id="DSRU01000293">
    <property type="protein sequence ID" value="HFN00113.1"/>
    <property type="molecule type" value="Genomic_DNA"/>
</dbReference>
<evidence type="ECO:0000313" key="3">
    <source>
        <dbReference type="EMBL" id="HFN00113.1"/>
    </source>
</evidence>